<dbReference type="Pfam" id="PF03659">
    <property type="entry name" value="Glyco_hydro_71"/>
    <property type="match status" value="1"/>
</dbReference>
<dbReference type="AlphaFoldDB" id="A0A1Y1ZJ27"/>
<keyword evidence="1" id="KW-0732">Signal</keyword>
<dbReference type="OrthoDB" id="3257981at2759"/>
<dbReference type="EMBL" id="MCFA01000076">
    <property type="protein sequence ID" value="ORY10189.1"/>
    <property type="molecule type" value="Genomic_DNA"/>
</dbReference>
<name>A0A1Y1ZJ27_9PLEO</name>
<sequence length="437" mass="48080">MRFSCFWGAAGLIALAASVPTTKRATGKPVFAHYMIGEIYDEHTRQDIVDAKALGLDAFALNFDQFASWSEDTVDRLFSNADELGFGLFFSFDHAAGHLTDPSQYTEYLKKYTTRTSYFEYDGRPLVSTFGGENINNDQWISFKSSVGSILLIPGFYQNPPASSIFTNTPALDGVFNWNSWPDSSAGRVTVPTVSDTAYQSAASSASKLFMMGMSPIQFKHLSTSQNWYRRGEQNLEYRFAQVLSLQPDMLQLQTWNDAGESHYMGNLWEEPMTSSPIHGYTDGYDHKGYWNILKSFIEAWKRGDMSTANMVPTNDKAVQGAFWHHTLLVGASCGVGGLDKSLDVTNNVEDAVSGVVLVEKGRSGLMAVVNVGGNELGKMTLVEGFNRFKFTGLTTGKVQLEVWDGSNMIGGGYAPIEVANAGTICNYNFQVVGFPG</sequence>
<organism evidence="2 3">
    <name type="scientific">Clohesyomyces aquaticus</name>
    <dbReference type="NCBI Taxonomy" id="1231657"/>
    <lineage>
        <taxon>Eukaryota</taxon>
        <taxon>Fungi</taxon>
        <taxon>Dikarya</taxon>
        <taxon>Ascomycota</taxon>
        <taxon>Pezizomycotina</taxon>
        <taxon>Dothideomycetes</taxon>
        <taxon>Pleosporomycetidae</taxon>
        <taxon>Pleosporales</taxon>
        <taxon>Lindgomycetaceae</taxon>
        <taxon>Clohesyomyces</taxon>
    </lineage>
</organism>
<gene>
    <name evidence="2" type="ORF">BCR34DRAFT_515465</name>
</gene>
<accession>A0A1Y1ZJ27</accession>
<evidence type="ECO:0000313" key="2">
    <source>
        <dbReference type="EMBL" id="ORY10189.1"/>
    </source>
</evidence>
<keyword evidence="3" id="KW-1185">Reference proteome</keyword>
<reference evidence="2 3" key="1">
    <citation type="submission" date="2016-07" db="EMBL/GenBank/DDBJ databases">
        <title>Pervasive Adenine N6-methylation of Active Genes in Fungi.</title>
        <authorList>
            <consortium name="DOE Joint Genome Institute"/>
            <person name="Mondo S.J."/>
            <person name="Dannebaum R.O."/>
            <person name="Kuo R.C."/>
            <person name="Labutti K."/>
            <person name="Haridas S."/>
            <person name="Kuo A."/>
            <person name="Salamov A."/>
            <person name="Ahrendt S.R."/>
            <person name="Lipzen A."/>
            <person name="Sullivan W."/>
            <person name="Andreopoulos W.B."/>
            <person name="Clum A."/>
            <person name="Lindquist E."/>
            <person name="Daum C."/>
            <person name="Ramamoorthy G.K."/>
            <person name="Gryganskyi A."/>
            <person name="Culley D."/>
            <person name="Magnuson J.K."/>
            <person name="James T.Y."/>
            <person name="O'Malley M.A."/>
            <person name="Stajich J.E."/>
            <person name="Spatafora J.W."/>
            <person name="Visel A."/>
            <person name="Grigoriev I.V."/>
        </authorList>
    </citation>
    <scope>NUCLEOTIDE SEQUENCE [LARGE SCALE GENOMIC DNA]</scope>
    <source>
        <strain evidence="2 3">CBS 115471</strain>
    </source>
</reference>
<comment type="caution">
    <text evidence="2">The sequence shown here is derived from an EMBL/GenBank/DDBJ whole genome shotgun (WGS) entry which is preliminary data.</text>
</comment>
<evidence type="ECO:0000256" key="1">
    <source>
        <dbReference type="SAM" id="SignalP"/>
    </source>
</evidence>
<dbReference type="CDD" id="cd11577">
    <property type="entry name" value="GH71"/>
    <property type="match status" value="1"/>
</dbReference>
<dbReference type="Gene3D" id="3.20.20.80">
    <property type="entry name" value="Glycosidases"/>
    <property type="match status" value="1"/>
</dbReference>
<dbReference type="STRING" id="1231657.A0A1Y1ZJ27"/>
<keyword evidence="2" id="KW-0378">Hydrolase</keyword>
<feature type="chain" id="PRO_5013254364" evidence="1">
    <location>
        <begin position="19"/>
        <end position="437"/>
    </location>
</feature>
<dbReference type="Proteomes" id="UP000193144">
    <property type="component" value="Unassembled WGS sequence"/>
</dbReference>
<dbReference type="InterPro" id="IPR005197">
    <property type="entry name" value="Glyco_hydro_71"/>
</dbReference>
<proteinExistence type="predicted"/>
<feature type="signal peptide" evidence="1">
    <location>
        <begin position="1"/>
        <end position="18"/>
    </location>
</feature>
<dbReference type="GO" id="GO:0051118">
    <property type="term" value="F:glucan endo-1,3-alpha-glucosidase activity"/>
    <property type="evidence" value="ECO:0007669"/>
    <property type="project" value="InterPro"/>
</dbReference>
<evidence type="ECO:0000313" key="3">
    <source>
        <dbReference type="Proteomes" id="UP000193144"/>
    </source>
</evidence>
<protein>
    <submittedName>
        <fullName evidence="2">Glycoside hydrolase</fullName>
    </submittedName>
</protein>